<keyword evidence="5" id="KW-1003">Cell membrane</keyword>
<evidence type="ECO:0000256" key="2">
    <source>
        <dbReference type="ARBA" id="ARBA00022692"/>
    </source>
</evidence>
<comment type="function">
    <text evidence="5">NDH-1 shuttles electrons from NADH, via FMN and iron-sulfur (Fe-S) centers, to quinones in the respiratory chain. The immediate electron acceptor for the enzyme in this species is believed to be ubiquinone. Couples the redox reaction to proton translocation (for every two electrons transferred, four hydrogen ions are translocated across the cytoplasmic membrane), and thus conserves the redox energy in a proton gradient. This subunit may bind ubiquinone.</text>
</comment>
<dbReference type="AlphaFoldDB" id="A0A518H8J5"/>
<gene>
    <name evidence="7" type="primary">nqo8_2</name>
    <name evidence="5" type="synonym">nuoH</name>
    <name evidence="7" type="ORF">ElP_50840</name>
</gene>
<keyword evidence="8" id="KW-1185">Reference proteome</keyword>
<dbReference type="EC" id="7.1.1.-" evidence="5"/>
<feature type="transmembrane region" description="Helical" evidence="5">
    <location>
        <begin position="123"/>
        <end position="141"/>
    </location>
</feature>
<dbReference type="NCBIfam" id="NF004741">
    <property type="entry name" value="PRK06076.1-2"/>
    <property type="match status" value="1"/>
</dbReference>
<evidence type="ECO:0000313" key="8">
    <source>
        <dbReference type="Proteomes" id="UP000317835"/>
    </source>
</evidence>
<dbReference type="GO" id="GO:0005886">
    <property type="term" value="C:plasma membrane"/>
    <property type="evidence" value="ECO:0007669"/>
    <property type="project" value="UniProtKB-SubCell"/>
</dbReference>
<dbReference type="Proteomes" id="UP000317835">
    <property type="component" value="Chromosome"/>
</dbReference>
<keyword evidence="3 5" id="KW-1133">Transmembrane helix</keyword>
<comment type="catalytic activity">
    <reaction evidence="5">
        <text>a quinone + NADH + 5 H(+)(in) = a quinol + NAD(+) + 4 H(+)(out)</text>
        <dbReference type="Rhea" id="RHEA:57888"/>
        <dbReference type="ChEBI" id="CHEBI:15378"/>
        <dbReference type="ChEBI" id="CHEBI:24646"/>
        <dbReference type="ChEBI" id="CHEBI:57540"/>
        <dbReference type="ChEBI" id="CHEBI:57945"/>
        <dbReference type="ChEBI" id="CHEBI:132124"/>
    </reaction>
</comment>
<dbReference type="KEGG" id="tpla:ElP_50840"/>
<keyword evidence="5 6" id="KW-0520">NAD</keyword>
<dbReference type="OrthoDB" id="9803734at2"/>
<dbReference type="GO" id="GO:0048038">
    <property type="term" value="F:quinone binding"/>
    <property type="evidence" value="ECO:0007669"/>
    <property type="project" value="UniProtKB-KW"/>
</dbReference>
<dbReference type="GO" id="GO:0016655">
    <property type="term" value="F:oxidoreductase activity, acting on NAD(P)H, quinone or similar compound as acceptor"/>
    <property type="evidence" value="ECO:0007669"/>
    <property type="project" value="UniProtKB-UniRule"/>
</dbReference>
<dbReference type="GO" id="GO:0009060">
    <property type="term" value="P:aerobic respiration"/>
    <property type="evidence" value="ECO:0007669"/>
    <property type="project" value="TreeGrafter"/>
</dbReference>
<dbReference type="PROSITE" id="PS00668">
    <property type="entry name" value="COMPLEX1_ND1_2"/>
    <property type="match status" value="1"/>
</dbReference>
<comment type="subunit">
    <text evidence="5">NDH-1 is composed of 14 different subunits. Subunits NuoA, H, J, K, L, M, N constitute the membrane sector of the complex.</text>
</comment>
<name>A0A518H8J5_9BACT</name>
<dbReference type="PROSITE" id="PS00667">
    <property type="entry name" value="COMPLEX1_ND1_1"/>
    <property type="match status" value="1"/>
</dbReference>
<keyword evidence="2 5" id="KW-0812">Transmembrane</keyword>
<dbReference type="PANTHER" id="PTHR11432:SF3">
    <property type="entry name" value="NADH-UBIQUINONE OXIDOREDUCTASE CHAIN 1"/>
    <property type="match status" value="1"/>
</dbReference>
<keyword evidence="5" id="KW-0874">Quinone</keyword>
<comment type="similarity">
    <text evidence="5 6">Belongs to the complex I subunit 1 family.</text>
</comment>
<feature type="transmembrane region" description="Helical" evidence="5">
    <location>
        <begin position="6"/>
        <end position="29"/>
    </location>
</feature>
<evidence type="ECO:0000256" key="3">
    <source>
        <dbReference type="ARBA" id="ARBA00022989"/>
    </source>
</evidence>
<proteinExistence type="inferred from homology"/>
<sequence length="356" mass="38835">MATWQIAVILVKIFLIVGIFQGAVAYMIMLERKIAAWSQDRVGPNRAGPFGLIQPLADGAKMLLKEDVIPGYVNKPLYVLAPAIAIIAATIGFAVVPFGPAGIDAPTINGHPIHFQIAPNVDVGILYVFAIGSLAVYAVILGGYASNNKYSFLGGLRNSAQIISYEIPLGLSVIGMVMLSRSLELGDIIAWQDTNGIGIIPAWGILVQPLAFVIFLVSAFAETNRLPFDLAEAEQELVGGFHTEYSAMKFGMFFLGEYLHVITVSFLTAILFLGGWDVPFVGLGVEDTGWIAALIKVGVIFFKVALMVVFIMWIRWTLPRFRYDQLMNLAWKAMIPLALLNLIVTMVLIQLFRGVG</sequence>
<feature type="transmembrane region" description="Helical" evidence="5">
    <location>
        <begin position="162"/>
        <end position="180"/>
    </location>
</feature>
<feature type="transmembrane region" description="Helical" evidence="5">
    <location>
        <begin position="288"/>
        <end position="313"/>
    </location>
</feature>
<accession>A0A518H8J5</accession>
<dbReference type="InterPro" id="IPR001694">
    <property type="entry name" value="NADH_UbQ_OxRdtase_su1/FPO"/>
</dbReference>
<evidence type="ECO:0000256" key="4">
    <source>
        <dbReference type="ARBA" id="ARBA00023136"/>
    </source>
</evidence>
<protein>
    <recommendedName>
        <fullName evidence="5">NADH-quinone oxidoreductase subunit H</fullName>
        <ecNumber evidence="5">7.1.1.-</ecNumber>
    </recommendedName>
    <alternativeName>
        <fullName evidence="5">NADH dehydrogenase I subunit H</fullName>
    </alternativeName>
    <alternativeName>
        <fullName evidence="5">NDH-1 subunit H</fullName>
    </alternativeName>
</protein>
<evidence type="ECO:0000256" key="6">
    <source>
        <dbReference type="RuleBase" id="RU000471"/>
    </source>
</evidence>
<evidence type="ECO:0000313" key="7">
    <source>
        <dbReference type="EMBL" id="QDV37151.1"/>
    </source>
</evidence>
<feature type="transmembrane region" description="Helical" evidence="5">
    <location>
        <begin position="258"/>
        <end position="276"/>
    </location>
</feature>
<feature type="transmembrane region" description="Helical" evidence="5">
    <location>
        <begin position="200"/>
        <end position="221"/>
    </location>
</feature>
<evidence type="ECO:0000256" key="1">
    <source>
        <dbReference type="ARBA" id="ARBA00004141"/>
    </source>
</evidence>
<dbReference type="HAMAP" id="MF_01350">
    <property type="entry name" value="NDH1_NuoH"/>
    <property type="match status" value="1"/>
</dbReference>
<dbReference type="EMBL" id="CP036426">
    <property type="protein sequence ID" value="QDV37151.1"/>
    <property type="molecule type" value="Genomic_DNA"/>
</dbReference>
<feature type="transmembrane region" description="Helical" evidence="5">
    <location>
        <begin position="77"/>
        <end position="103"/>
    </location>
</feature>
<dbReference type="Pfam" id="PF00146">
    <property type="entry name" value="NADHdh"/>
    <property type="match status" value="1"/>
</dbReference>
<dbReference type="InterPro" id="IPR018086">
    <property type="entry name" value="NADH_UbQ_OxRdtase_su1_CS"/>
</dbReference>
<keyword evidence="5" id="KW-0830">Ubiquinone</keyword>
<organism evidence="7 8">
    <name type="scientific">Tautonia plasticadhaerens</name>
    <dbReference type="NCBI Taxonomy" id="2527974"/>
    <lineage>
        <taxon>Bacteria</taxon>
        <taxon>Pseudomonadati</taxon>
        <taxon>Planctomycetota</taxon>
        <taxon>Planctomycetia</taxon>
        <taxon>Isosphaerales</taxon>
        <taxon>Isosphaeraceae</taxon>
        <taxon>Tautonia</taxon>
    </lineage>
</organism>
<feature type="transmembrane region" description="Helical" evidence="5">
    <location>
        <begin position="333"/>
        <end position="352"/>
    </location>
</feature>
<evidence type="ECO:0000256" key="5">
    <source>
        <dbReference type="HAMAP-Rule" id="MF_01350"/>
    </source>
</evidence>
<keyword evidence="4 5" id="KW-0472">Membrane</keyword>
<keyword evidence="7" id="KW-0560">Oxidoreductase</keyword>
<dbReference type="GO" id="GO:0003954">
    <property type="term" value="F:NADH dehydrogenase activity"/>
    <property type="evidence" value="ECO:0007669"/>
    <property type="project" value="TreeGrafter"/>
</dbReference>
<comment type="subcellular location">
    <subcellularLocation>
        <location evidence="5 6">Cell membrane</location>
        <topology evidence="5 6">Multi-pass membrane protein</topology>
    </subcellularLocation>
    <subcellularLocation>
        <location evidence="1">Membrane</location>
        <topology evidence="1">Multi-pass membrane protein</topology>
    </subcellularLocation>
</comment>
<dbReference type="PANTHER" id="PTHR11432">
    <property type="entry name" value="NADH DEHYDROGENASE SUBUNIT 1"/>
    <property type="match status" value="1"/>
</dbReference>
<keyword evidence="5" id="KW-1278">Translocase</keyword>
<reference evidence="7 8" key="1">
    <citation type="submission" date="2019-02" db="EMBL/GenBank/DDBJ databases">
        <title>Deep-cultivation of Planctomycetes and their phenomic and genomic characterization uncovers novel biology.</title>
        <authorList>
            <person name="Wiegand S."/>
            <person name="Jogler M."/>
            <person name="Boedeker C."/>
            <person name="Pinto D."/>
            <person name="Vollmers J."/>
            <person name="Rivas-Marin E."/>
            <person name="Kohn T."/>
            <person name="Peeters S.H."/>
            <person name="Heuer A."/>
            <person name="Rast P."/>
            <person name="Oberbeckmann S."/>
            <person name="Bunk B."/>
            <person name="Jeske O."/>
            <person name="Meyerdierks A."/>
            <person name="Storesund J.E."/>
            <person name="Kallscheuer N."/>
            <person name="Luecker S."/>
            <person name="Lage O.M."/>
            <person name="Pohl T."/>
            <person name="Merkel B.J."/>
            <person name="Hornburger P."/>
            <person name="Mueller R.-W."/>
            <person name="Bruemmer F."/>
            <person name="Labrenz M."/>
            <person name="Spormann A.M."/>
            <person name="Op den Camp H."/>
            <person name="Overmann J."/>
            <person name="Amann R."/>
            <person name="Jetten M.S.M."/>
            <person name="Mascher T."/>
            <person name="Medema M.H."/>
            <person name="Devos D.P."/>
            <person name="Kaster A.-K."/>
            <person name="Ovreas L."/>
            <person name="Rohde M."/>
            <person name="Galperin M.Y."/>
            <person name="Jogler C."/>
        </authorList>
    </citation>
    <scope>NUCLEOTIDE SEQUENCE [LARGE SCALE GENOMIC DNA]</scope>
    <source>
        <strain evidence="7 8">ElP</strain>
    </source>
</reference>
<dbReference type="RefSeq" id="WP_145274545.1">
    <property type="nucleotide sequence ID" value="NZ_CP036426.1"/>
</dbReference>